<dbReference type="AlphaFoldDB" id="A0A0H3J035"/>
<dbReference type="Gene3D" id="3.10.450.50">
    <property type="match status" value="1"/>
</dbReference>
<dbReference type="Proteomes" id="UP000028042">
    <property type="component" value="Unassembled WGS sequence"/>
</dbReference>
<reference evidence="1 4" key="1">
    <citation type="journal article" date="2015" name="Genome Announc.">
        <title>Complete Genome Sequence of the Nitrogen-Fixing and Solvent-Producing Clostridium pasteurianum DSM 525.</title>
        <authorList>
            <person name="Poehlein A."/>
            <person name="Grosse-Honebrink A."/>
            <person name="Zhang Y."/>
            <person name="Minton N.P."/>
            <person name="Daniel R."/>
        </authorList>
    </citation>
    <scope>NUCLEOTIDE SEQUENCE [LARGE SCALE GENOMIC DNA]</scope>
    <source>
        <strain evidence="1">DSM 525</strain>
        <strain evidence="4">DSM 525 / ATCC 6013</strain>
    </source>
</reference>
<reference evidence="2 3" key="3">
    <citation type="journal article" name="Genome Announc.">
        <title>Improved Draft Genome Sequence of Clostridium pasteurianum Strain ATCC 6013 (DSM 525) Using a Hybrid Next-Generation Sequencing Approach.</title>
        <authorList>
            <person name="Pyne M.E."/>
            <person name="Utturkar S."/>
            <person name="Brown S.D."/>
            <person name="Moo-Young M."/>
            <person name="Chung D.A."/>
            <person name="Chou C.P."/>
        </authorList>
    </citation>
    <scope>NUCLEOTIDE SEQUENCE [LARGE SCALE GENOMIC DNA]</scope>
    <source>
        <strain evidence="2 3">ATCC 6013</strain>
    </source>
</reference>
<dbReference type="PATRIC" id="fig|1262449.3.peg.476"/>
<evidence type="ECO:0000313" key="2">
    <source>
        <dbReference type="EMBL" id="KRU13321.1"/>
    </source>
</evidence>
<dbReference type="KEGG" id="cpat:CLPA_c05790"/>
<dbReference type="RefSeq" id="WP_004455291.1">
    <property type="nucleotide sequence ID" value="NZ_ANZB01000001.1"/>
</dbReference>
<evidence type="ECO:0000313" key="4">
    <source>
        <dbReference type="Proteomes" id="UP000030905"/>
    </source>
</evidence>
<sequence length="281" mass="31083">MKKFKFRITSLIIALIALIIPQSVVIAAPITSSQNTLVASGAPQNTLSEYLTALQSLNYDKALSLYTDSRAANDATKSTILKQVLSDPNNQIKSFNILDTTIEQSDSLILLATIEFKNGQVSQIPFKLQNSNESWLVKIGSDLPLPSEYKLLKQGTEIKNTEITPNSTYTTSSQRATFNFLLSSVDPYGPDQQYSSNFSASGSVMVNFRQWQDYGTANIEYAIVKWGLFSDTVYSSGSVYENNEGYGDQIYLSVPSVSGVCLRVKHLNPQYTAHSYGEVYN</sequence>
<gene>
    <name evidence="1" type="ORF">CLPA_c05790</name>
    <name evidence="2" type="ORF">CP6013_02569</name>
</gene>
<dbReference type="KEGG" id="cpae:CPAST_c05790"/>
<protein>
    <recommendedName>
        <fullName evidence="5">DUF4878 domain-containing protein</fullName>
    </recommendedName>
</protein>
<reference evidence="2" key="2">
    <citation type="submission" date="2015-10" db="EMBL/GenBank/DDBJ databases">
        <title>Improved Draft Genome Sequence of Clostridium pasteurianum Strain ATCC 6013 (DSM 525) Using a Hybrid Next-Generation Sequencing Approach.</title>
        <authorList>
            <person name="Pyne M.E."/>
            <person name="Utturkar S.M."/>
            <person name="Brown S.D."/>
            <person name="Moo-Young M."/>
            <person name="Chung D.A."/>
            <person name="Chou P.C."/>
        </authorList>
    </citation>
    <scope>NUCLEOTIDE SEQUENCE</scope>
    <source>
        <strain evidence="2">ATCC 6013</strain>
    </source>
</reference>
<evidence type="ECO:0000313" key="1">
    <source>
        <dbReference type="EMBL" id="AJA50667.1"/>
    </source>
</evidence>
<dbReference type="EMBL" id="JPGY02000001">
    <property type="protein sequence ID" value="KRU13321.1"/>
    <property type="molecule type" value="Genomic_DNA"/>
</dbReference>
<evidence type="ECO:0008006" key="5">
    <source>
        <dbReference type="Google" id="ProtNLM"/>
    </source>
</evidence>
<keyword evidence="4" id="KW-1185">Reference proteome</keyword>
<dbReference type="GeneID" id="93072805"/>
<accession>A0A0H3J035</accession>
<dbReference type="Proteomes" id="UP000030905">
    <property type="component" value="Chromosome"/>
</dbReference>
<name>A0A0H3J035_CLOPA</name>
<evidence type="ECO:0000313" key="3">
    <source>
        <dbReference type="Proteomes" id="UP000028042"/>
    </source>
</evidence>
<dbReference type="EMBL" id="CP009268">
    <property type="protein sequence ID" value="AJA50667.1"/>
    <property type="molecule type" value="Genomic_DNA"/>
</dbReference>
<proteinExistence type="predicted"/>
<organism evidence="1 4">
    <name type="scientific">Clostridium pasteurianum DSM 525 = ATCC 6013</name>
    <dbReference type="NCBI Taxonomy" id="1262449"/>
    <lineage>
        <taxon>Bacteria</taxon>
        <taxon>Bacillati</taxon>
        <taxon>Bacillota</taxon>
        <taxon>Clostridia</taxon>
        <taxon>Eubacteriales</taxon>
        <taxon>Clostridiaceae</taxon>
        <taxon>Clostridium</taxon>
    </lineage>
</organism>